<accession>A0A327NIH6</accession>
<feature type="domain" description="Cytochrome c" evidence="6">
    <location>
        <begin position="31"/>
        <end position="98"/>
    </location>
</feature>
<evidence type="ECO:0000313" key="8">
    <source>
        <dbReference type="Proteomes" id="UP000249016"/>
    </source>
</evidence>
<dbReference type="EMBL" id="QLII01000001">
    <property type="protein sequence ID" value="RAI74109.1"/>
    <property type="molecule type" value="Genomic_DNA"/>
</dbReference>
<keyword evidence="2" id="KW-0479">Metal-binding</keyword>
<keyword evidence="8" id="KW-1185">Reference proteome</keyword>
<dbReference type="SUPFAM" id="SSF50952">
    <property type="entry name" value="Soluble quinoprotein glucose dehydrogenase"/>
    <property type="match status" value="1"/>
</dbReference>
<feature type="domain" description="Glucose/Sorbosone dehydrogenase" evidence="5">
    <location>
        <begin position="139"/>
        <end position="459"/>
    </location>
</feature>
<dbReference type="PANTHER" id="PTHR19328:SF75">
    <property type="entry name" value="ALDOSE SUGAR DEHYDROGENASE YLII"/>
    <property type="match status" value="1"/>
</dbReference>
<keyword evidence="3" id="KW-0408">Iron</keyword>
<organism evidence="7 8">
    <name type="scientific">Spirosoma telluris</name>
    <dbReference type="NCBI Taxonomy" id="2183553"/>
    <lineage>
        <taxon>Bacteria</taxon>
        <taxon>Pseudomonadati</taxon>
        <taxon>Bacteroidota</taxon>
        <taxon>Cytophagia</taxon>
        <taxon>Cytophagales</taxon>
        <taxon>Cytophagaceae</taxon>
        <taxon>Spirosoma</taxon>
    </lineage>
</organism>
<dbReference type="InterPro" id="IPR011042">
    <property type="entry name" value="6-blade_b-propeller_TolB-like"/>
</dbReference>
<dbReference type="GO" id="GO:0046872">
    <property type="term" value="F:metal ion binding"/>
    <property type="evidence" value="ECO:0007669"/>
    <property type="project" value="UniProtKB-KW"/>
</dbReference>
<keyword evidence="1" id="KW-0349">Heme</keyword>
<dbReference type="Proteomes" id="UP000249016">
    <property type="component" value="Unassembled WGS sequence"/>
</dbReference>
<name>A0A327NIH6_9BACT</name>
<dbReference type="InterPro" id="IPR011041">
    <property type="entry name" value="Quinoprot_gluc/sorb_DH_b-prop"/>
</dbReference>
<dbReference type="Pfam" id="PF13442">
    <property type="entry name" value="Cytochrome_CBB3"/>
    <property type="match status" value="1"/>
</dbReference>
<evidence type="ECO:0000256" key="3">
    <source>
        <dbReference type="ARBA" id="ARBA00023004"/>
    </source>
</evidence>
<dbReference type="InterPro" id="IPR012938">
    <property type="entry name" value="Glc/Sorbosone_DH"/>
</dbReference>
<evidence type="ECO:0000313" key="7">
    <source>
        <dbReference type="EMBL" id="RAI74109.1"/>
    </source>
</evidence>
<keyword evidence="4" id="KW-0732">Signal</keyword>
<dbReference type="RefSeq" id="WP_111340981.1">
    <property type="nucleotide sequence ID" value="NZ_QLII01000001.1"/>
</dbReference>
<evidence type="ECO:0000256" key="1">
    <source>
        <dbReference type="ARBA" id="ARBA00022617"/>
    </source>
</evidence>
<proteinExistence type="predicted"/>
<reference evidence="7 8" key="1">
    <citation type="submission" date="2018-06" db="EMBL/GenBank/DDBJ databases">
        <title>Spirosoma sp. HMF3257 Genome sequencing and assembly.</title>
        <authorList>
            <person name="Kang H."/>
            <person name="Cha I."/>
            <person name="Kim H."/>
            <person name="Kang J."/>
            <person name="Joh K."/>
        </authorList>
    </citation>
    <scope>NUCLEOTIDE SEQUENCE [LARGE SCALE GENOMIC DNA]</scope>
    <source>
        <strain evidence="7 8">HMF3257</strain>
    </source>
</reference>
<feature type="signal peptide" evidence="4">
    <location>
        <begin position="1"/>
        <end position="23"/>
    </location>
</feature>
<dbReference type="Pfam" id="PF07995">
    <property type="entry name" value="GSDH"/>
    <property type="match status" value="1"/>
</dbReference>
<dbReference type="Gene3D" id="2.120.10.30">
    <property type="entry name" value="TolB, C-terminal domain"/>
    <property type="match status" value="1"/>
</dbReference>
<dbReference type="GO" id="GO:0020037">
    <property type="term" value="F:heme binding"/>
    <property type="evidence" value="ECO:0007669"/>
    <property type="project" value="InterPro"/>
</dbReference>
<feature type="chain" id="PRO_5016250328" evidence="4">
    <location>
        <begin position="24"/>
        <end position="471"/>
    </location>
</feature>
<protein>
    <submittedName>
        <fullName evidence="7">PQQ-dependent sugar dehydrogenase</fullName>
    </submittedName>
</protein>
<evidence type="ECO:0000256" key="2">
    <source>
        <dbReference type="ARBA" id="ARBA00022723"/>
    </source>
</evidence>
<evidence type="ECO:0000259" key="6">
    <source>
        <dbReference type="Pfam" id="PF13442"/>
    </source>
</evidence>
<dbReference type="AlphaFoldDB" id="A0A327NIH6"/>
<dbReference type="SUPFAM" id="SSF46626">
    <property type="entry name" value="Cytochrome c"/>
    <property type="match status" value="1"/>
</dbReference>
<dbReference type="PANTHER" id="PTHR19328">
    <property type="entry name" value="HEDGEHOG-INTERACTING PROTEIN"/>
    <property type="match status" value="1"/>
</dbReference>
<dbReference type="InterPro" id="IPR009056">
    <property type="entry name" value="Cyt_c-like_dom"/>
</dbReference>
<dbReference type="Gene3D" id="1.10.760.10">
    <property type="entry name" value="Cytochrome c-like domain"/>
    <property type="match status" value="1"/>
</dbReference>
<evidence type="ECO:0000259" key="5">
    <source>
        <dbReference type="Pfam" id="PF07995"/>
    </source>
</evidence>
<evidence type="ECO:0000256" key="4">
    <source>
        <dbReference type="SAM" id="SignalP"/>
    </source>
</evidence>
<dbReference type="GO" id="GO:0009055">
    <property type="term" value="F:electron transfer activity"/>
    <property type="evidence" value="ECO:0007669"/>
    <property type="project" value="InterPro"/>
</dbReference>
<sequence length="471" mass="52175">MLRYTLSAAFVSVFLLSSFFIENEPAPNPGAAKTARENYQTYCSSCHGEKVEAFVDRKWKHGNSKSDLITSISGGYPDLGMPTWKATLSATEIDQLADLILESLKNVDQYKFTSKPTSNVFSSDGQTVKLDTVATGLGSPWGLAFLPNNELLITDRSGDIYRVDQSRHKTKVSGGPTVLAEGQGGLLDVVLHPDFAKNQFVYLSYSAVKNEGDQKLSTTAIMRARLAGNALTDQKVIFEALPYAKTRHHYGSRMAFDKKGYLFVSVGERGNEKENPQSIANDLGKIHRLYEDGRIPEDNPFVNDKSAHASIYSYGHRNPQGMLLNQATGEIWTTEHGPRGGDELNIIKKGANYGWPVICYGINYDGKPITNLSAKEGMEQPLTYWLPSIAPSGMTFVESAKYPGWKGNLLIGSLRFQYLNRCVMNGNKVVKQENLLKNIGRLRNVKLGPDGYLYVSVEDPGYVFKLMPVNQ</sequence>
<gene>
    <name evidence="7" type="ORF">HMF3257_06690</name>
</gene>
<dbReference type="OrthoDB" id="9770043at2"/>
<comment type="caution">
    <text evidence="7">The sequence shown here is derived from an EMBL/GenBank/DDBJ whole genome shotgun (WGS) entry which is preliminary data.</text>
</comment>
<dbReference type="InterPro" id="IPR036909">
    <property type="entry name" value="Cyt_c-like_dom_sf"/>
</dbReference>